<proteinExistence type="predicted"/>
<evidence type="ECO:0000256" key="1">
    <source>
        <dbReference type="SAM" id="MobiDB-lite"/>
    </source>
</evidence>
<dbReference type="EMBL" id="MRUL01000007">
    <property type="protein sequence ID" value="OON39774.1"/>
    <property type="molecule type" value="Genomic_DNA"/>
</dbReference>
<name>A0A1S8YL66_9GAMM</name>
<dbReference type="Proteomes" id="UP000190667">
    <property type="component" value="Unassembled WGS sequence"/>
</dbReference>
<reference evidence="2 3" key="1">
    <citation type="submission" date="2016-12" db="EMBL/GenBank/DDBJ databases">
        <title>Izhakiella australiana sp. nov. of genus Izhakiella isolated from Australian desert.</title>
        <authorList>
            <person name="Ji M."/>
        </authorList>
    </citation>
    <scope>NUCLEOTIDE SEQUENCE [LARGE SCALE GENOMIC DNA]</scope>
    <source>
        <strain evidence="2 3">D4N98</strain>
    </source>
</reference>
<comment type="caution">
    <text evidence="2">The sequence shown here is derived from an EMBL/GenBank/DDBJ whole genome shotgun (WGS) entry which is preliminary data.</text>
</comment>
<evidence type="ECO:0000313" key="3">
    <source>
        <dbReference type="Proteomes" id="UP000190667"/>
    </source>
</evidence>
<organism evidence="2 3">
    <name type="scientific">Izhakiella australiensis</name>
    <dbReference type="NCBI Taxonomy" id="1926881"/>
    <lineage>
        <taxon>Bacteria</taxon>
        <taxon>Pseudomonadati</taxon>
        <taxon>Pseudomonadota</taxon>
        <taxon>Gammaproteobacteria</taxon>
        <taxon>Enterobacterales</taxon>
        <taxon>Erwiniaceae</taxon>
        <taxon>Izhakiella</taxon>
    </lineage>
</organism>
<gene>
    <name evidence="2" type="ORF">BTJ39_12120</name>
</gene>
<evidence type="ECO:0000313" key="2">
    <source>
        <dbReference type="EMBL" id="OON39774.1"/>
    </source>
</evidence>
<dbReference type="AlphaFoldDB" id="A0A1S8YL66"/>
<dbReference type="STRING" id="1926881.BTJ39_12120"/>
<accession>A0A1S8YL66</accession>
<sequence length="523" mass="57011">MLAGQNLSHLKRQYEAISERIRSTIKQQQVLNTQLRAAKRLEWFKGKGLRLQHFAGSAVKKGLVDFRHGLLVMLGDALVAPITANQQTVRKMIAARGYGVDMKTYGAWDSLASQFGMSGDSVGAMYAQYRDKAKAHRQTGGHSEWDRALTALGLDASQLSGLSSLNQFNRIIAKAQGMQDQSEAGSALSILLGPDAPRLLAFVQQSGEAFSTLVMQQRQYNMVTQQGTEGAFQANAAFSNLRTVFSSAVTEVSGVLGKELAPKVSALAKDLAEWFKAGGIQKITGFITNELYPRILAFASGICLVGKVIYAIASKLSFLLPNINDDKKHILTMAADGKSLKELRAEAKKKGVLQWFDSKVNRPGVIENIKKQVNDGYFRSMRYMAAFSPTAGGAIRDQLVATQLEKIDGKDSDDAPLSWQASLDKARGELKQQSSEKGIASADKPASSTDGMGRWPTLSQRLANVDRMDASLVNDNRSSSWQITINTLPGQSPTDIVDTLYSRAAALNTFNGNNEMYDRGGVW</sequence>
<keyword evidence="3" id="KW-1185">Reference proteome</keyword>
<feature type="region of interest" description="Disordered" evidence="1">
    <location>
        <begin position="426"/>
        <end position="455"/>
    </location>
</feature>
<protein>
    <submittedName>
        <fullName evidence="2">Uncharacterized protein</fullName>
    </submittedName>
</protein>